<evidence type="ECO:0000313" key="3">
    <source>
        <dbReference type="Proteomes" id="UP001412067"/>
    </source>
</evidence>
<proteinExistence type="predicted"/>
<comment type="caution">
    <text evidence="2">The sequence shown here is derived from an EMBL/GenBank/DDBJ whole genome shotgun (WGS) entry which is preliminary data.</text>
</comment>
<gene>
    <name evidence="2" type="ORF">KSP40_PGU012172</name>
</gene>
<evidence type="ECO:0000256" key="1">
    <source>
        <dbReference type="SAM" id="Phobius"/>
    </source>
</evidence>
<keyword evidence="1" id="KW-0812">Transmembrane</keyword>
<feature type="transmembrane region" description="Helical" evidence="1">
    <location>
        <begin position="238"/>
        <end position="263"/>
    </location>
</feature>
<dbReference type="PANTHER" id="PTHR48223">
    <property type="entry name" value="DEFECTIVE 2759, PUTATIVE ISOFORM 1-RELATED"/>
    <property type="match status" value="1"/>
</dbReference>
<dbReference type="Proteomes" id="UP001412067">
    <property type="component" value="Unassembled WGS sequence"/>
</dbReference>
<reference evidence="2 3" key="1">
    <citation type="journal article" date="2022" name="Nat. Plants">
        <title>Genomes of leafy and leafless Platanthera orchids illuminate the evolution of mycoheterotrophy.</title>
        <authorList>
            <person name="Li M.H."/>
            <person name="Liu K.W."/>
            <person name="Li Z."/>
            <person name="Lu H.C."/>
            <person name="Ye Q.L."/>
            <person name="Zhang D."/>
            <person name="Wang J.Y."/>
            <person name="Li Y.F."/>
            <person name="Zhong Z.M."/>
            <person name="Liu X."/>
            <person name="Yu X."/>
            <person name="Liu D.K."/>
            <person name="Tu X.D."/>
            <person name="Liu B."/>
            <person name="Hao Y."/>
            <person name="Liao X.Y."/>
            <person name="Jiang Y.T."/>
            <person name="Sun W.H."/>
            <person name="Chen J."/>
            <person name="Chen Y.Q."/>
            <person name="Ai Y."/>
            <person name="Zhai J.W."/>
            <person name="Wu S.S."/>
            <person name="Zhou Z."/>
            <person name="Hsiao Y.Y."/>
            <person name="Wu W.L."/>
            <person name="Chen Y.Y."/>
            <person name="Lin Y.F."/>
            <person name="Hsu J.L."/>
            <person name="Li C.Y."/>
            <person name="Wang Z.W."/>
            <person name="Zhao X."/>
            <person name="Zhong W.Y."/>
            <person name="Ma X.K."/>
            <person name="Ma L."/>
            <person name="Huang J."/>
            <person name="Chen G.Z."/>
            <person name="Huang M.Z."/>
            <person name="Huang L."/>
            <person name="Peng D.H."/>
            <person name="Luo Y.B."/>
            <person name="Zou S.Q."/>
            <person name="Chen S.P."/>
            <person name="Lan S."/>
            <person name="Tsai W.C."/>
            <person name="Van de Peer Y."/>
            <person name="Liu Z.J."/>
        </authorList>
    </citation>
    <scope>NUCLEOTIDE SEQUENCE [LARGE SCALE GENOMIC DNA]</scope>
    <source>
        <strain evidence="2">Lor288</strain>
    </source>
</reference>
<organism evidence="2 3">
    <name type="scientific">Platanthera guangdongensis</name>
    <dbReference type="NCBI Taxonomy" id="2320717"/>
    <lineage>
        <taxon>Eukaryota</taxon>
        <taxon>Viridiplantae</taxon>
        <taxon>Streptophyta</taxon>
        <taxon>Embryophyta</taxon>
        <taxon>Tracheophyta</taxon>
        <taxon>Spermatophyta</taxon>
        <taxon>Magnoliopsida</taxon>
        <taxon>Liliopsida</taxon>
        <taxon>Asparagales</taxon>
        <taxon>Orchidaceae</taxon>
        <taxon>Orchidoideae</taxon>
        <taxon>Orchideae</taxon>
        <taxon>Orchidinae</taxon>
        <taxon>Platanthera</taxon>
    </lineage>
</organism>
<feature type="transmembrane region" description="Helical" evidence="1">
    <location>
        <begin position="208"/>
        <end position="226"/>
    </location>
</feature>
<keyword evidence="1" id="KW-0472">Membrane</keyword>
<protein>
    <submittedName>
        <fullName evidence="2">Uncharacterized protein</fullName>
    </submittedName>
</protein>
<keyword evidence="1" id="KW-1133">Transmembrane helix</keyword>
<accession>A0ABR2MAG9</accession>
<evidence type="ECO:0000313" key="2">
    <source>
        <dbReference type="EMBL" id="KAK8961157.1"/>
    </source>
</evidence>
<name>A0ABR2MAG9_9ASPA</name>
<keyword evidence="3" id="KW-1185">Reference proteome</keyword>
<dbReference type="PANTHER" id="PTHR48223:SF1">
    <property type="entry name" value="ABC TRANSMEMBRANE TYPE-1 DOMAIN-CONTAINING PROTEIN"/>
    <property type="match status" value="1"/>
</dbReference>
<sequence>MDLQIQGPHPSLCWRPKPCNRGIKLGSFASVRVVTKTDNFVSWKHRLCLSTHSILAKRRPFMVLSFKGNSQNDGSDCKNGRSRFTKAAFQLSRMQKEREEVATESFDAQNNISFASPESTIESFDAQATLSFGPHESEDSKGLSIQNLFRKWLIMLTTQTATPKMYEDFTEESIQSKAPGSNSVTWRANAVKLLQASFVQFLKLDASISLPLVIFIPWFLTVRAVYGAEVVKELAPLWIIGPLVLCLYINIIKWHLRLLCFLFRPGR</sequence>
<dbReference type="EMBL" id="JBBWWR010000010">
    <property type="protein sequence ID" value="KAK8961157.1"/>
    <property type="molecule type" value="Genomic_DNA"/>
</dbReference>